<dbReference type="Proteomes" id="UP000054937">
    <property type="component" value="Unassembled WGS sequence"/>
</dbReference>
<comment type="caution">
    <text evidence="1">The sequence shown here is derived from an EMBL/GenBank/DDBJ whole genome shotgun (WGS) entry which is preliminary data.</text>
</comment>
<name>A0A0V0R202_PSEPJ</name>
<proteinExistence type="predicted"/>
<keyword evidence="2" id="KW-1185">Reference proteome</keyword>
<accession>A0A0V0R202</accession>
<sequence length="136" mass="16189">MGMIDINEMKINFDKKDIQSKIIKVQTQQDITKFVSKFLPQNIEGIQRQTYLPNFNPEAKQINLHRQSLFNKGHDSIQKPQFFQHAWRKSKNEQQLKQVEQYPFIKGFKNSALQANFRKSEVFDSQKTEEKKENNN</sequence>
<dbReference type="EMBL" id="LDAU01000063">
    <property type="protein sequence ID" value="KRX08562.1"/>
    <property type="molecule type" value="Genomic_DNA"/>
</dbReference>
<protein>
    <submittedName>
        <fullName evidence="1">Uncharacterized protein</fullName>
    </submittedName>
</protein>
<evidence type="ECO:0000313" key="1">
    <source>
        <dbReference type="EMBL" id="KRX08562.1"/>
    </source>
</evidence>
<reference evidence="1 2" key="1">
    <citation type="journal article" date="2015" name="Sci. Rep.">
        <title>Genome of the facultative scuticociliatosis pathogen Pseudocohnilembus persalinus provides insight into its virulence through horizontal gene transfer.</title>
        <authorList>
            <person name="Xiong J."/>
            <person name="Wang G."/>
            <person name="Cheng J."/>
            <person name="Tian M."/>
            <person name="Pan X."/>
            <person name="Warren A."/>
            <person name="Jiang C."/>
            <person name="Yuan D."/>
            <person name="Miao W."/>
        </authorList>
    </citation>
    <scope>NUCLEOTIDE SEQUENCE [LARGE SCALE GENOMIC DNA]</scope>
    <source>
        <strain evidence="1">36N120E</strain>
    </source>
</reference>
<organism evidence="1 2">
    <name type="scientific">Pseudocohnilembus persalinus</name>
    <name type="common">Ciliate</name>
    <dbReference type="NCBI Taxonomy" id="266149"/>
    <lineage>
        <taxon>Eukaryota</taxon>
        <taxon>Sar</taxon>
        <taxon>Alveolata</taxon>
        <taxon>Ciliophora</taxon>
        <taxon>Intramacronucleata</taxon>
        <taxon>Oligohymenophorea</taxon>
        <taxon>Scuticociliatia</taxon>
        <taxon>Philasterida</taxon>
        <taxon>Pseudocohnilembidae</taxon>
        <taxon>Pseudocohnilembus</taxon>
    </lineage>
</organism>
<gene>
    <name evidence="1" type="ORF">PPERSA_13043</name>
</gene>
<dbReference type="InParanoid" id="A0A0V0R202"/>
<evidence type="ECO:0000313" key="2">
    <source>
        <dbReference type="Proteomes" id="UP000054937"/>
    </source>
</evidence>
<dbReference type="AlphaFoldDB" id="A0A0V0R202"/>